<accession>A0ABP0I994</accession>
<comment type="caution">
    <text evidence="3">The sequence shown here is derived from an EMBL/GenBank/DDBJ whole genome shotgun (WGS) entry which is preliminary data.</text>
</comment>
<dbReference type="Proteomes" id="UP001642464">
    <property type="component" value="Unassembled WGS sequence"/>
</dbReference>
<feature type="region of interest" description="Disordered" evidence="1">
    <location>
        <begin position="58"/>
        <end position="95"/>
    </location>
</feature>
<keyword evidence="2" id="KW-1133">Transmembrane helix</keyword>
<feature type="transmembrane region" description="Helical" evidence="2">
    <location>
        <begin position="221"/>
        <end position="241"/>
    </location>
</feature>
<keyword evidence="2" id="KW-0812">Transmembrane</keyword>
<sequence length="401" mass="44226">MAVVVSVLMLLLCGVGILFLFRTWLESMRRDLQKPAYTVSAPRCSACHEDSDESQEDAKGHLLTCDSSGDEDEGHVCDSRESYDQEEDPEREKEEHLKELIRQRVKWEGRLMVVLPVVPLLSSPWTTCTGGMPTWAYIIYLPFLLKAKVTEAVMLQKLQSPEYIWSLEHILGFWLWGPLEHLDIFTDGAMPWQAAACDPEATNHFVAAFEGAGPSQLFQPLAQWLGLSGLLALTFVFATAVQQFAFSAMTHPDRAAALAADVAGLHGLATYFDERAGSGPGGTSGKAILVVLFKVLAENLPQLFLQTAFLSAAFTRFDGWGRLKIMISLGLGLISATLKLSQFAMAGISIMWQRPVDRGFALFVLLVVPLPGFLMVAWVVARIIMAHKCPSHQWNLATGCV</sequence>
<evidence type="ECO:0000256" key="1">
    <source>
        <dbReference type="SAM" id="MobiDB-lite"/>
    </source>
</evidence>
<feature type="transmembrane region" description="Helical" evidence="2">
    <location>
        <begin position="6"/>
        <end position="25"/>
    </location>
</feature>
<feature type="transmembrane region" description="Helical" evidence="2">
    <location>
        <begin position="325"/>
        <end position="348"/>
    </location>
</feature>
<evidence type="ECO:0000256" key="2">
    <source>
        <dbReference type="SAM" id="Phobius"/>
    </source>
</evidence>
<dbReference type="EMBL" id="CAXAMM010003254">
    <property type="protein sequence ID" value="CAK8999135.1"/>
    <property type="molecule type" value="Genomic_DNA"/>
</dbReference>
<reference evidence="3 4" key="1">
    <citation type="submission" date="2024-02" db="EMBL/GenBank/DDBJ databases">
        <authorList>
            <person name="Chen Y."/>
            <person name="Shah S."/>
            <person name="Dougan E. K."/>
            <person name="Thang M."/>
            <person name="Chan C."/>
        </authorList>
    </citation>
    <scope>NUCLEOTIDE SEQUENCE [LARGE SCALE GENOMIC DNA]</scope>
</reference>
<feature type="transmembrane region" description="Helical" evidence="2">
    <location>
        <begin position="360"/>
        <end position="381"/>
    </location>
</feature>
<gene>
    <name evidence="3" type="ORF">SCF082_LOCUS5935</name>
</gene>
<evidence type="ECO:0000313" key="4">
    <source>
        <dbReference type="Proteomes" id="UP001642464"/>
    </source>
</evidence>
<keyword evidence="2" id="KW-0472">Membrane</keyword>
<evidence type="ECO:0000313" key="3">
    <source>
        <dbReference type="EMBL" id="CAK8999135.1"/>
    </source>
</evidence>
<proteinExistence type="predicted"/>
<protein>
    <submittedName>
        <fullName evidence="3">Uncharacterized protein</fullName>
    </submittedName>
</protein>
<feature type="compositionally biased region" description="Basic and acidic residues" evidence="1">
    <location>
        <begin position="74"/>
        <end position="83"/>
    </location>
</feature>
<name>A0ABP0I994_9DINO</name>
<organism evidence="3 4">
    <name type="scientific">Durusdinium trenchii</name>
    <dbReference type="NCBI Taxonomy" id="1381693"/>
    <lineage>
        <taxon>Eukaryota</taxon>
        <taxon>Sar</taxon>
        <taxon>Alveolata</taxon>
        <taxon>Dinophyceae</taxon>
        <taxon>Suessiales</taxon>
        <taxon>Symbiodiniaceae</taxon>
        <taxon>Durusdinium</taxon>
    </lineage>
</organism>
<keyword evidence="4" id="KW-1185">Reference proteome</keyword>